<keyword evidence="1" id="KW-1133">Transmembrane helix</keyword>
<comment type="caution">
    <text evidence="3">The sequence shown here is derived from an EMBL/GenBank/DDBJ whole genome shotgun (WGS) entry which is preliminary data.</text>
</comment>
<dbReference type="AlphaFoldDB" id="A0A0M9VK02"/>
<dbReference type="STRING" id="1202724.AM493_12460"/>
<feature type="transmembrane region" description="Helical" evidence="1">
    <location>
        <begin position="242"/>
        <end position="262"/>
    </location>
</feature>
<protein>
    <recommendedName>
        <fullName evidence="2">EamA domain-containing protein</fullName>
    </recommendedName>
</protein>
<proteinExistence type="predicted"/>
<dbReference type="Pfam" id="PF00892">
    <property type="entry name" value="EamA"/>
    <property type="match status" value="2"/>
</dbReference>
<name>A0A0M9VK02_9FLAO</name>
<feature type="transmembrane region" description="Helical" evidence="1">
    <location>
        <begin position="93"/>
        <end position="113"/>
    </location>
</feature>
<dbReference type="InterPro" id="IPR000620">
    <property type="entry name" value="EamA_dom"/>
</dbReference>
<keyword evidence="1" id="KW-0472">Membrane</keyword>
<evidence type="ECO:0000256" key="1">
    <source>
        <dbReference type="SAM" id="Phobius"/>
    </source>
</evidence>
<keyword evidence="4" id="KW-1185">Reference proteome</keyword>
<dbReference type="PANTHER" id="PTHR22911:SF137">
    <property type="entry name" value="SOLUTE CARRIER FAMILY 35 MEMBER G2-RELATED"/>
    <property type="match status" value="1"/>
</dbReference>
<accession>A0A0M9VK02</accession>
<dbReference type="RefSeq" id="WP_074961702.1">
    <property type="nucleotide sequence ID" value="NZ_FOYA01000020.1"/>
</dbReference>
<dbReference type="EMBL" id="LIYD01000005">
    <property type="protein sequence ID" value="KOS08342.1"/>
    <property type="molecule type" value="Genomic_DNA"/>
</dbReference>
<evidence type="ECO:0000313" key="4">
    <source>
        <dbReference type="Proteomes" id="UP000037755"/>
    </source>
</evidence>
<gene>
    <name evidence="3" type="ORF">AM493_12460</name>
</gene>
<feature type="domain" description="EamA" evidence="2">
    <location>
        <begin position="4"/>
        <end position="138"/>
    </location>
</feature>
<dbReference type="GO" id="GO:0016020">
    <property type="term" value="C:membrane"/>
    <property type="evidence" value="ECO:0007669"/>
    <property type="project" value="InterPro"/>
</dbReference>
<keyword evidence="1" id="KW-0812">Transmembrane</keyword>
<dbReference type="PANTHER" id="PTHR22911">
    <property type="entry name" value="ACYL-MALONYL CONDENSING ENZYME-RELATED"/>
    <property type="match status" value="1"/>
</dbReference>
<dbReference type="PATRIC" id="fig|1202724.3.peg.2580"/>
<dbReference type="SUPFAM" id="SSF103481">
    <property type="entry name" value="Multidrug resistance efflux transporter EmrE"/>
    <property type="match status" value="2"/>
</dbReference>
<feature type="transmembrane region" description="Helical" evidence="1">
    <location>
        <begin position="268"/>
        <end position="287"/>
    </location>
</feature>
<evidence type="ECO:0000259" key="2">
    <source>
        <dbReference type="Pfam" id="PF00892"/>
    </source>
</evidence>
<dbReference type="Proteomes" id="UP000037755">
    <property type="component" value="Unassembled WGS sequence"/>
</dbReference>
<dbReference type="InterPro" id="IPR037185">
    <property type="entry name" value="EmrE-like"/>
</dbReference>
<feature type="transmembrane region" description="Helical" evidence="1">
    <location>
        <begin position="215"/>
        <end position="235"/>
    </location>
</feature>
<feature type="transmembrane region" description="Helical" evidence="1">
    <location>
        <begin position="38"/>
        <end position="57"/>
    </location>
</feature>
<evidence type="ECO:0000313" key="3">
    <source>
        <dbReference type="EMBL" id="KOS08342.1"/>
    </source>
</evidence>
<feature type="transmembrane region" description="Helical" evidence="1">
    <location>
        <begin position="120"/>
        <end position="142"/>
    </location>
</feature>
<dbReference type="OrthoDB" id="3180815at2"/>
<organism evidence="3 4">
    <name type="scientific">Flavobacterium akiainvivens</name>
    <dbReference type="NCBI Taxonomy" id="1202724"/>
    <lineage>
        <taxon>Bacteria</taxon>
        <taxon>Pseudomonadati</taxon>
        <taxon>Bacteroidota</taxon>
        <taxon>Flavobacteriia</taxon>
        <taxon>Flavobacteriales</taxon>
        <taxon>Flavobacteriaceae</taxon>
        <taxon>Flavobacterium</taxon>
    </lineage>
</organism>
<reference evidence="3 4" key="1">
    <citation type="submission" date="2015-08" db="EMBL/GenBank/DDBJ databases">
        <title>Whole genome sequence of Flavobacterium akiainvivens IK-1T, from decaying Wikstroemia oahuensis, an endemic Hawaiian shrub.</title>
        <authorList>
            <person name="Wan X."/>
            <person name="Hou S."/>
            <person name="Saito J."/>
            <person name="Donachie S."/>
        </authorList>
    </citation>
    <scope>NUCLEOTIDE SEQUENCE [LARGE SCALE GENOMIC DNA]</scope>
    <source>
        <strain evidence="3 4">IK-1</strain>
    </source>
</reference>
<feature type="transmembrane region" description="Helical" evidence="1">
    <location>
        <begin position="148"/>
        <end position="171"/>
    </location>
</feature>
<sequence>MKLKYIILVALGAVSYGMLSSFAKIAYGQGYSAAQVTFAQAGLGALILWLVVFFKKITGKPVKLQGGKYLLLAGTSTGLSAYCYYLSVQYIPASLAIVLLMQVTWISLLLEWLISKKKPVLTEVVATLFILAGTVVASGLLQAESARISVFGVVLGLVSGVIYSLYIIFTARLGKDTPVYEKSALMMSGSAAMIFAINCNTLASPAAFDMGLLQWGAFLAVFGTVIPPVLFSIGMPKIGGGLSAILITLELPVAIFCAHIILNEQITLLQMGGIAIMLAAIVLLNVAKMRKPVTTENDMAHTGH</sequence>
<feature type="domain" description="EamA" evidence="2">
    <location>
        <begin position="151"/>
        <end position="285"/>
    </location>
</feature>